<reference evidence="3 4" key="1">
    <citation type="submission" date="2014-04" db="EMBL/GenBank/DDBJ databases">
        <title>Aquimarina sp. 22II-S11-z7 Genome Sequencing.</title>
        <authorList>
            <person name="Lai Q."/>
        </authorList>
    </citation>
    <scope>NUCLEOTIDE SEQUENCE [LARGE SCALE GENOMIC DNA]</scope>
    <source>
        <strain evidence="3 4">22II-S11-z7</strain>
    </source>
</reference>
<dbReference type="SUPFAM" id="SSF51556">
    <property type="entry name" value="Metallo-dependent hydrolases"/>
    <property type="match status" value="1"/>
</dbReference>
<dbReference type="InterPro" id="IPR032466">
    <property type="entry name" value="Metal_Hydrolase"/>
</dbReference>
<feature type="signal peptide" evidence="1">
    <location>
        <begin position="1"/>
        <end position="24"/>
    </location>
</feature>
<feature type="chain" id="PRO_5001515631" description="Amidohydrolase-related domain-containing protein" evidence="1">
    <location>
        <begin position="25"/>
        <end position="447"/>
    </location>
</feature>
<dbReference type="Gene3D" id="3.30.110.90">
    <property type="entry name" value="Amidohydrolase"/>
    <property type="match status" value="1"/>
</dbReference>
<dbReference type="InterPro" id="IPR051781">
    <property type="entry name" value="Metallo-dep_Hydrolase"/>
</dbReference>
<dbReference type="GO" id="GO:0016810">
    <property type="term" value="F:hydrolase activity, acting on carbon-nitrogen (but not peptide) bonds"/>
    <property type="evidence" value="ECO:0007669"/>
    <property type="project" value="InterPro"/>
</dbReference>
<dbReference type="PANTHER" id="PTHR43135">
    <property type="entry name" value="ALPHA-D-RIBOSE 1-METHYLPHOSPHONATE 5-TRIPHOSPHATE DIPHOSPHATASE"/>
    <property type="match status" value="1"/>
</dbReference>
<dbReference type="Gene3D" id="3.40.50.10910">
    <property type="entry name" value="Amidohydrolase"/>
    <property type="match status" value="1"/>
</dbReference>
<evidence type="ECO:0000313" key="4">
    <source>
        <dbReference type="Proteomes" id="UP000023541"/>
    </source>
</evidence>
<keyword evidence="1" id="KW-0732">Signal</keyword>
<dbReference type="InterPro" id="IPR011059">
    <property type="entry name" value="Metal-dep_hydrolase_composite"/>
</dbReference>
<dbReference type="STRING" id="1317122.ATO12_21975"/>
<organism evidence="3 4">
    <name type="scientific">Aquimarina atlantica</name>
    <dbReference type="NCBI Taxonomy" id="1317122"/>
    <lineage>
        <taxon>Bacteria</taxon>
        <taxon>Pseudomonadati</taxon>
        <taxon>Bacteroidota</taxon>
        <taxon>Flavobacteriia</taxon>
        <taxon>Flavobacteriales</taxon>
        <taxon>Flavobacteriaceae</taxon>
        <taxon>Aquimarina</taxon>
    </lineage>
</organism>
<dbReference type="Pfam" id="PF01979">
    <property type="entry name" value="Amidohydro_1"/>
    <property type="match status" value="1"/>
</dbReference>
<evidence type="ECO:0000259" key="2">
    <source>
        <dbReference type="Pfam" id="PF01979"/>
    </source>
</evidence>
<dbReference type="AlphaFoldDB" id="A0A023BS31"/>
<evidence type="ECO:0000256" key="1">
    <source>
        <dbReference type="SAM" id="SignalP"/>
    </source>
</evidence>
<accession>A0A023BS31</accession>
<proteinExistence type="predicted"/>
<dbReference type="SUPFAM" id="SSF51338">
    <property type="entry name" value="Composite domain of metallo-dependent hydrolases"/>
    <property type="match status" value="2"/>
</dbReference>
<evidence type="ECO:0000313" key="3">
    <source>
        <dbReference type="EMBL" id="EZH72802.1"/>
    </source>
</evidence>
<dbReference type="PANTHER" id="PTHR43135:SF3">
    <property type="entry name" value="ALPHA-D-RIBOSE 1-METHYLPHOSPHONATE 5-TRIPHOSPHATE DIPHOSPHATASE"/>
    <property type="match status" value="1"/>
</dbReference>
<keyword evidence="4" id="KW-1185">Reference proteome</keyword>
<comment type="caution">
    <text evidence="3">The sequence shown here is derived from an EMBL/GenBank/DDBJ whole genome shotgun (WGS) entry which is preliminary data.</text>
</comment>
<dbReference type="eggNOG" id="COG1228">
    <property type="taxonomic scope" value="Bacteria"/>
</dbReference>
<sequence>MCKSNSHIVFSLLCCFFFAVVSKAQTETISFENVNVIPMHKEVVLFNQRVIIADGKIAAIEPASQKPSENINITINAKGKYLIPGLAEMHFHLENNATNEFKLLIANGVTTARNMAEYEGQDQIAIRKKANTNEILAPYYVTTGPYLKTNHLQTIEDVISIVKKHHEKGYDFLKLADNLPKEIYLKLLEETHKYNIPVIGHGQRKLPLEYSLRMKSIAHIEEFMNIFNTSQKADTDYLKQAAKQIKTSGVYVSPTLGVFEMISRYADDKKFEILKKSDELKYLPKAYAAYCTSDSIHYRTNTWFTASESLIRLSKELQWQKRFTKILNDEKVFLLAGSDTYGLFLPGFSLHRELELICSAGLSPYETLKTATVNPARYLNRIAVSGTVTEGKKADLVLLNKNPLDDIRNTKTIEGVMIKGKWLARNELDRMLKEVEYEYSAKKKKEK</sequence>
<dbReference type="OrthoDB" id="9815657at2"/>
<dbReference type="InterPro" id="IPR006680">
    <property type="entry name" value="Amidohydro-rel"/>
</dbReference>
<name>A0A023BS31_9FLAO</name>
<protein>
    <recommendedName>
        <fullName evidence="2">Amidohydrolase-related domain-containing protein</fullName>
    </recommendedName>
</protein>
<gene>
    <name evidence="3" type="ORF">ATO12_21975</name>
</gene>
<dbReference type="Gene3D" id="1.20.58.520">
    <property type="entry name" value="Amidohydrolase"/>
    <property type="match status" value="1"/>
</dbReference>
<dbReference type="Gene3D" id="2.30.40.10">
    <property type="entry name" value="Urease, subunit C, domain 1"/>
    <property type="match status" value="1"/>
</dbReference>
<dbReference type="RefSeq" id="WP_081802100.1">
    <property type="nucleotide sequence ID" value="NZ_AQRA01000007.1"/>
</dbReference>
<feature type="domain" description="Amidohydrolase-related" evidence="2">
    <location>
        <begin position="81"/>
        <end position="423"/>
    </location>
</feature>
<dbReference type="Proteomes" id="UP000023541">
    <property type="component" value="Unassembled WGS sequence"/>
</dbReference>
<dbReference type="EMBL" id="AQRA01000007">
    <property type="protein sequence ID" value="EZH72802.1"/>
    <property type="molecule type" value="Genomic_DNA"/>
</dbReference>